<feature type="compositionally biased region" description="Basic and acidic residues" evidence="1">
    <location>
        <begin position="102"/>
        <end position="111"/>
    </location>
</feature>
<feature type="compositionally biased region" description="Low complexity" evidence="1">
    <location>
        <begin position="45"/>
        <end position="66"/>
    </location>
</feature>
<sequence>MNGLISLCLLVVVGCVSAELSQFGPRRSSKESAEKPRLPNVSGGALAKPQNGAAQAAGQPARASSATSRPNRLPAKKRSSHSSAKLTASAQPELTQSSEEVDSLKEREHPHGKSQHGGQHHSKGNAGSLGKPARHARGSALPSAGPALPPSSSNSTNKTNGSSVASSAASGKHSSKESGDSHSSEESAKKHRPSKSDGGHSHKDSGSSDSDEHKSRPHRAGHCQEGADTKLTQAILKQILKGEPVKVKVEKKAKIFFEQEKDSDSSSGSSRRKEVPF</sequence>
<feature type="chain" id="PRO_5008897377" evidence="2">
    <location>
        <begin position="19"/>
        <end position="277"/>
    </location>
</feature>
<comment type="caution">
    <text evidence="3">The sequence shown here is derived from an EMBL/GenBank/DDBJ whole genome shotgun (WGS) entry which is preliminary data.</text>
</comment>
<feature type="compositionally biased region" description="Polar residues" evidence="1">
    <location>
        <begin position="81"/>
        <end position="98"/>
    </location>
</feature>
<dbReference type="Proteomes" id="UP000186922">
    <property type="component" value="Unassembled WGS sequence"/>
</dbReference>
<protein>
    <submittedName>
        <fullName evidence="3">Uncharacterized protein</fullName>
    </submittedName>
</protein>
<feature type="compositionally biased region" description="Basic and acidic residues" evidence="1">
    <location>
        <begin position="174"/>
        <end position="214"/>
    </location>
</feature>
<evidence type="ECO:0000256" key="1">
    <source>
        <dbReference type="SAM" id="MobiDB-lite"/>
    </source>
</evidence>
<evidence type="ECO:0000256" key="2">
    <source>
        <dbReference type="SAM" id="SignalP"/>
    </source>
</evidence>
<proteinExistence type="predicted"/>
<evidence type="ECO:0000313" key="3">
    <source>
        <dbReference type="EMBL" id="GAU90916.1"/>
    </source>
</evidence>
<feature type="signal peptide" evidence="2">
    <location>
        <begin position="1"/>
        <end position="18"/>
    </location>
</feature>
<reference evidence="3 4" key="1">
    <citation type="journal article" date="2016" name="Nat. Commun.">
        <title>Extremotolerant tardigrade genome and improved radiotolerance of human cultured cells by tardigrade-unique protein.</title>
        <authorList>
            <person name="Hashimoto T."/>
            <person name="Horikawa D.D."/>
            <person name="Saito Y."/>
            <person name="Kuwahara H."/>
            <person name="Kozuka-Hata H."/>
            <person name="Shin-I T."/>
            <person name="Minakuchi Y."/>
            <person name="Ohishi K."/>
            <person name="Motoyama A."/>
            <person name="Aizu T."/>
            <person name="Enomoto A."/>
            <person name="Kondo K."/>
            <person name="Tanaka S."/>
            <person name="Hara Y."/>
            <person name="Koshikawa S."/>
            <person name="Sagara H."/>
            <person name="Miura T."/>
            <person name="Yokobori S."/>
            <person name="Miyagawa K."/>
            <person name="Suzuki Y."/>
            <person name="Kubo T."/>
            <person name="Oyama M."/>
            <person name="Kohara Y."/>
            <person name="Fujiyama A."/>
            <person name="Arakawa K."/>
            <person name="Katayama T."/>
            <person name="Toyoda A."/>
            <person name="Kunieda T."/>
        </authorList>
    </citation>
    <scope>NUCLEOTIDE SEQUENCE [LARGE SCALE GENOMIC DNA]</scope>
    <source>
        <strain evidence="3 4">YOKOZUNA-1</strain>
    </source>
</reference>
<feature type="region of interest" description="Disordered" evidence="1">
    <location>
        <begin position="22"/>
        <end position="229"/>
    </location>
</feature>
<keyword evidence="4" id="KW-1185">Reference proteome</keyword>
<name>A0A1D1UMG6_RAMVA</name>
<feature type="compositionally biased region" description="Low complexity" evidence="1">
    <location>
        <begin position="138"/>
        <end position="172"/>
    </location>
</feature>
<evidence type="ECO:0000313" key="4">
    <source>
        <dbReference type="Proteomes" id="UP000186922"/>
    </source>
</evidence>
<gene>
    <name evidence="3" type="primary">RvY_03267-1</name>
    <name evidence="3" type="synonym">RvY_03267.1</name>
    <name evidence="3" type="ORF">RvY_03267</name>
</gene>
<feature type="compositionally biased region" description="Basic and acidic residues" evidence="1">
    <location>
        <begin position="28"/>
        <end position="37"/>
    </location>
</feature>
<organism evidence="3 4">
    <name type="scientific">Ramazzottius varieornatus</name>
    <name type="common">Water bear</name>
    <name type="synonym">Tardigrade</name>
    <dbReference type="NCBI Taxonomy" id="947166"/>
    <lineage>
        <taxon>Eukaryota</taxon>
        <taxon>Metazoa</taxon>
        <taxon>Ecdysozoa</taxon>
        <taxon>Tardigrada</taxon>
        <taxon>Eutardigrada</taxon>
        <taxon>Parachela</taxon>
        <taxon>Hypsibioidea</taxon>
        <taxon>Ramazzottiidae</taxon>
        <taxon>Ramazzottius</taxon>
    </lineage>
</organism>
<feature type="region of interest" description="Disordered" evidence="1">
    <location>
        <begin position="257"/>
        <end position="277"/>
    </location>
</feature>
<dbReference type="EMBL" id="BDGG01000001">
    <property type="protein sequence ID" value="GAU90916.1"/>
    <property type="molecule type" value="Genomic_DNA"/>
</dbReference>
<feature type="compositionally biased region" description="Basic residues" evidence="1">
    <location>
        <begin position="112"/>
        <end position="123"/>
    </location>
</feature>
<accession>A0A1D1UMG6</accession>
<dbReference type="AlphaFoldDB" id="A0A1D1UMG6"/>
<keyword evidence="2" id="KW-0732">Signal</keyword>